<dbReference type="EMBL" id="BMAW01010154">
    <property type="protein sequence ID" value="GFT17574.1"/>
    <property type="molecule type" value="Genomic_DNA"/>
</dbReference>
<name>A0A8X6NKH8_NEPPI</name>
<accession>A0A8X6NKH8</accession>
<reference evidence="1" key="1">
    <citation type="submission" date="2020-08" db="EMBL/GenBank/DDBJ databases">
        <title>Multicomponent nature underlies the extraordinary mechanical properties of spider dragline silk.</title>
        <authorList>
            <person name="Kono N."/>
            <person name="Nakamura H."/>
            <person name="Mori M."/>
            <person name="Yoshida Y."/>
            <person name="Ohtoshi R."/>
            <person name="Malay A.D."/>
            <person name="Moran D.A.P."/>
            <person name="Tomita M."/>
            <person name="Numata K."/>
            <person name="Arakawa K."/>
        </authorList>
    </citation>
    <scope>NUCLEOTIDE SEQUENCE</scope>
</reference>
<organism evidence="1 2">
    <name type="scientific">Nephila pilipes</name>
    <name type="common">Giant wood spider</name>
    <name type="synonym">Nephila maculata</name>
    <dbReference type="NCBI Taxonomy" id="299642"/>
    <lineage>
        <taxon>Eukaryota</taxon>
        <taxon>Metazoa</taxon>
        <taxon>Ecdysozoa</taxon>
        <taxon>Arthropoda</taxon>
        <taxon>Chelicerata</taxon>
        <taxon>Arachnida</taxon>
        <taxon>Araneae</taxon>
        <taxon>Araneomorphae</taxon>
        <taxon>Entelegynae</taxon>
        <taxon>Araneoidea</taxon>
        <taxon>Nephilidae</taxon>
        <taxon>Nephila</taxon>
    </lineage>
</organism>
<keyword evidence="2" id="KW-1185">Reference proteome</keyword>
<protein>
    <submittedName>
        <fullName evidence="1">Uncharacterized protein</fullName>
    </submittedName>
</protein>
<gene>
    <name evidence="1" type="ORF">NPIL_455711</name>
</gene>
<evidence type="ECO:0000313" key="1">
    <source>
        <dbReference type="EMBL" id="GFT17574.1"/>
    </source>
</evidence>
<dbReference type="OrthoDB" id="10477230at2759"/>
<dbReference type="Proteomes" id="UP000887013">
    <property type="component" value="Unassembled WGS sequence"/>
</dbReference>
<proteinExistence type="predicted"/>
<evidence type="ECO:0000313" key="2">
    <source>
        <dbReference type="Proteomes" id="UP000887013"/>
    </source>
</evidence>
<comment type="caution">
    <text evidence="1">The sequence shown here is derived from an EMBL/GenBank/DDBJ whole genome shotgun (WGS) entry which is preliminary data.</text>
</comment>
<dbReference type="AlphaFoldDB" id="A0A8X6NKH8"/>
<sequence>MSFLSDFINSASYSSNLDLMVRLLKSRKYLGALVWHCHPDELQENLDPEESLFRSPWTNRSRNFTFQTEI</sequence>